<sequence length="140" mass="15738">MLIGAVFIPPKSGIEKYIRHCISVDEALSKSTFSEVVILGDYNLPSFNSWEILEGDGFVNDISLTLETRSLLETFSFHGMVQINKVHNNFGKMLDLIFVRSESNAFKVSQDDLPMVECDAYHPCISIQVFLMGPNLINFS</sequence>
<proteinExistence type="predicted"/>
<dbReference type="SUPFAM" id="SSF56219">
    <property type="entry name" value="DNase I-like"/>
    <property type="match status" value="1"/>
</dbReference>
<evidence type="ECO:0000313" key="1">
    <source>
        <dbReference type="EMBL" id="KAG8232006.1"/>
    </source>
</evidence>
<protein>
    <recommendedName>
        <fullName evidence="3">Endonuclease/exonuclease/phosphatase domain-containing protein</fullName>
    </recommendedName>
</protein>
<dbReference type="Proteomes" id="UP000792457">
    <property type="component" value="Unassembled WGS sequence"/>
</dbReference>
<reference evidence="1" key="2">
    <citation type="submission" date="2017-10" db="EMBL/GenBank/DDBJ databases">
        <title>Ladona fulva Genome sequencing and assembly.</title>
        <authorList>
            <person name="Murali S."/>
            <person name="Richards S."/>
            <person name="Bandaranaike D."/>
            <person name="Bellair M."/>
            <person name="Blankenburg K."/>
            <person name="Chao H."/>
            <person name="Dinh H."/>
            <person name="Doddapaneni H."/>
            <person name="Dugan-Rocha S."/>
            <person name="Elkadiri S."/>
            <person name="Gnanaolivu R."/>
            <person name="Hernandez B."/>
            <person name="Skinner E."/>
            <person name="Javaid M."/>
            <person name="Lee S."/>
            <person name="Li M."/>
            <person name="Ming W."/>
            <person name="Munidasa M."/>
            <person name="Muniz J."/>
            <person name="Nguyen L."/>
            <person name="Hughes D."/>
            <person name="Osuji N."/>
            <person name="Pu L.-L."/>
            <person name="Puazo M."/>
            <person name="Qu C."/>
            <person name="Quiroz J."/>
            <person name="Raj R."/>
            <person name="Weissenberger G."/>
            <person name="Xin Y."/>
            <person name="Zou X."/>
            <person name="Han Y."/>
            <person name="Worley K."/>
            <person name="Muzny D."/>
            <person name="Gibbs R."/>
        </authorList>
    </citation>
    <scope>NUCLEOTIDE SEQUENCE</scope>
    <source>
        <strain evidence="1">Sampled in the wild</strain>
    </source>
</reference>
<dbReference type="InterPro" id="IPR036691">
    <property type="entry name" value="Endo/exonu/phosph_ase_sf"/>
</dbReference>
<organism evidence="1 2">
    <name type="scientific">Ladona fulva</name>
    <name type="common">Scarce chaser dragonfly</name>
    <name type="synonym">Libellula fulva</name>
    <dbReference type="NCBI Taxonomy" id="123851"/>
    <lineage>
        <taxon>Eukaryota</taxon>
        <taxon>Metazoa</taxon>
        <taxon>Ecdysozoa</taxon>
        <taxon>Arthropoda</taxon>
        <taxon>Hexapoda</taxon>
        <taxon>Insecta</taxon>
        <taxon>Pterygota</taxon>
        <taxon>Palaeoptera</taxon>
        <taxon>Odonata</taxon>
        <taxon>Epiprocta</taxon>
        <taxon>Anisoptera</taxon>
        <taxon>Libelluloidea</taxon>
        <taxon>Libellulidae</taxon>
        <taxon>Ladona</taxon>
    </lineage>
</organism>
<name>A0A8K0KBI3_LADFU</name>
<accession>A0A8K0KBI3</accession>
<keyword evidence="2" id="KW-1185">Reference proteome</keyword>
<evidence type="ECO:0008006" key="3">
    <source>
        <dbReference type="Google" id="ProtNLM"/>
    </source>
</evidence>
<dbReference type="AlphaFoldDB" id="A0A8K0KBI3"/>
<dbReference type="OrthoDB" id="6781220at2759"/>
<evidence type="ECO:0000313" key="2">
    <source>
        <dbReference type="Proteomes" id="UP000792457"/>
    </source>
</evidence>
<feature type="non-terminal residue" evidence="1">
    <location>
        <position position="140"/>
    </location>
</feature>
<comment type="caution">
    <text evidence="1">The sequence shown here is derived from an EMBL/GenBank/DDBJ whole genome shotgun (WGS) entry which is preliminary data.</text>
</comment>
<reference evidence="1" key="1">
    <citation type="submission" date="2013-04" db="EMBL/GenBank/DDBJ databases">
        <authorList>
            <person name="Qu J."/>
            <person name="Murali S.C."/>
            <person name="Bandaranaike D."/>
            <person name="Bellair M."/>
            <person name="Blankenburg K."/>
            <person name="Chao H."/>
            <person name="Dinh H."/>
            <person name="Doddapaneni H."/>
            <person name="Downs B."/>
            <person name="Dugan-Rocha S."/>
            <person name="Elkadiri S."/>
            <person name="Gnanaolivu R.D."/>
            <person name="Hernandez B."/>
            <person name="Javaid M."/>
            <person name="Jayaseelan J.C."/>
            <person name="Lee S."/>
            <person name="Li M."/>
            <person name="Ming W."/>
            <person name="Munidasa M."/>
            <person name="Muniz J."/>
            <person name="Nguyen L."/>
            <person name="Ongeri F."/>
            <person name="Osuji N."/>
            <person name="Pu L.-L."/>
            <person name="Puazo M."/>
            <person name="Qu C."/>
            <person name="Quiroz J."/>
            <person name="Raj R."/>
            <person name="Weissenberger G."/>
            <person name="Xin Y."/>
            <person name="Zou X."/>
            <person name="Han Y."/>
            <person name="Richards S."/>
            <person name="Worley K."/>
            <person name="Muzny D."/>
            <person name="Gibbs R."/>
        </authorList>
    </citation>
    <scope>NUCLEOTIDE SEQUENCE</scope>
    <source>
        <strain evidence="1">Sampled in the wild</strain>
    </source>
</reference>
<gene>
    <name evidence="1" type="ORF">J437_LFUL010266</name>
</gene>
<dbReference type="EMBL" id="KZ308586">
    <property type="protein sequence ID" value="KAG8232006.1"/>
    <property type="molecule type" value="Genomic_DNA"/>
</dbReference>